<evidence type="ECO:0000256" key="1">
    <source>
        <dbReference type="SAM" id="MobiDB-lite"/>
    </source>
</evidence>
<sequence>MEAMQGATIADPRPPAGSRAIEGAGATATATVERPDPPPAATEATPAPPPAPPAAKPEPISIEMLQKAGFVVPGGAAARSRVTEELNVVQHQIRRTVQATEPAEGRIQRLVLVTSARPGEGKTFCSLNIAARLAIGSAEQVILVDGDSKQHHSITHLLERDTVPGLRALAQNPMQRPDTLLQPTAVERLNFLSYGPAAPGHSGLPSGAMLAQAIARLASAMPNRIIVMDAPPCLYTSEPTALASVAGQVVLVVRAESTQRDEVEGALDMVESCPNLQLLLNRTRIVPTNTFGAYDYYGYYSG</sequence>
<gene>
    <name evidence="2" type="ORF">DFH01_08260</name>
</gene>
<dbReference type="EMBL" id="QGNA01000001">
    <property type="protein sequence ID" value="PWS39214.1"/>
    <property type="molecule type" value="Genomic_DNA"/>
</dbReference>
<accession>A0A317FJH1</accession>
<protein>
    <submittedName>
        <fullName evidence="2">Uncharacterized protein</fullName>
    </submittedName>
</protein>
<proteinExistence type="predicted"/>
<comment type="caution">
    <text evidence="2">The sequence shown here is derived from an EMBL/GenBank/DDBJ whole genome shotgun (WGS) entry which is preliminary data.</text>
</comment>
<dbReference type="Proteomes" id="UP000245765">
    <property type="component" value="Unassembled WGS sequence"/>
</dbReference>
<dbReference type="Gene3D" id="3.40.50.300">
    <property type="entry name" value="P-loop containing nucleotide triphosphate hydrolases"/>
    <property type="match status" value="1"/>
</dbReference>
<name>A0A317FJH1_9PROT</name>
<dbReference type="InterPro" id="IPR050445">
    <property type="entry name" value="Bact_polysacc_biosynth/exp"/>
</dbReference>
<dbReference type="PANTHER" id="PTHR32309">
    <property type="entry name" value="TYROSINE-PROTEIN KINASE"/>
    <property type="match status" value="1"/>
</dbReference>
<dbReference type="GO" id="GO:0005886">
    <property type="term" value="C:plasma membrane"/>
    <property type="evidence" value="ECO:0007669"/>
    <property type="project" value="TreeGrafter"/>
</dbReference>
<dbReference type="AlphaFoldDB" id="A0A317FJH1"/>
<feature type="region of interest" description="Disordered" evidence="1">
    <location>
        <begin position="1"/>
        <end position="57"/>
    </location>
</feature>
<evidence type="ECO:0000313" key="3">
    <source>
        <dbReference type="Proteomes" id="UP000245765"/>
    </source>
</evidence>
<evidence type="ECO:0000313" key="2">
    <source>
        <dbReference type="EMBL" id="PWS39214.1"/>
    </source>
</evidence>
<dbReference type="SUPFAM" id="SSF52540">
    <property type="entry name" value="P-loop containing nucleoside triphosphate hydrolases"/>
    <property type="match status" value="1"/>
</dbReference>
<dbReference type="GO" id="GO:0004713">
    <property type="term" value="F:protein tyrosine kinase activity"/>
    <property type="evidence" value="ECO:0007669"/>
    <property type="project" value="TreeGrafter"/>
</dbReference>
<dbReference type="InterPro" id="IPR027417">
    <property type="entry name" value="P-loop_NTPase"/>
</dbReference>
<keyword evidence="3" id="KW-1185">Reference proteome</keyword>
<feature type="compositionally biased region" description="Pro residues" evidence="1">
    <location>
        <begin position="46"/>
        <end position="56"/>
    </location>
</feature>
<reference evidence="3" key="1">
    <citation type="submission" date="2018-05" db="EMBL/GenBank/DDBJ databases">
        <authorList>
            <person name="Du Z."/>
            <person name="Wang X."/>
        </authorList>
    </citation>
    <scope>NUCLEOTIDE SEQUENCE [LARGE SCALE GENOMIC DNA]</scope>
    <source>
        <strain evidence="3">CQN31</strain>
    </source>
</reference>
<dbReference type="PANTHER" id="PTHR32309:SF13">
    <property type="entry name" value="FERRIC ENTEROBACTIN TRANSPORT PROTEIN FEPE"/>
    <property type="match status" value="1"/>
</dbReference>
<organism evidence="2 3">
    <name type="scientific">Falsiroseomonas bella</name>
    <dbReference type="NCBI Taxonomy" id="2184016"/>
    <lineage>
        <taxon>Bacteria</taxon>
        <taxon>Pseudomonadati</taxon>
        <taxon>Pseudomonadota</taxon>
        <taxon>Alphaproteobacteria</taxon>
        <taxon>Acetobacterales</taxon>
        <taxon>Roseomonadaceae</taxon>
        <taxon>Falsiroseomonas</taxon>
    </lineage>
</organism>